<organism evidence="1 2">
    <name type="scientific">Roseiflexus castenholzii (strain DSM 13941 / HLO8)</name>
    <dbReference type="NCBI Taxonomy" id="383372"/>
    <lineage>
        <taxon>Bacteria</taxon>
        <taxon>Bacillati</taxon>
        <taxon>Chloroflexota</taxon>
        <taxon>Chloroflexia</taxon>
        <taxon>Chloroflexales</taxon>
        <taxon>Roseiflexineae</taxon>
        <taxon>Roseiflexaceae</taxon>
        <taxon>Roseiflexus</taxon>
    </lineage>
</organism>
<dbReference type="RefSeq" id="WP_012121283.1">
    <property type="nucleotide sequence ID" value="NC_009767.1"/>
</dbReference>
<dbReference type="OrthoDB" id="143698at2"/>
<dbReference type="Proteomes" id="UP000000263">
    <property type="component" value="Chromosome"/>
</dbReference>
<name>A7NMT5_ROSCS</name>
<accession>A7NMT5</accession>
<dbReference type="KEGG" id="rca:Rcas_2788"/>
<protein>
    <submittedName>
        <fullName evidence="1">Uncharacterized protein</fullName>
    </submittedName>
</protein>
<gene>
    <name evidence="1" type="ordered locus">Rcas_2788</name>
</gene>
<dbReference type="eggNOG" id="ENOG5032IYP">
    <property type="taxonomic scope" value="Bacteria"/>
</dbReference>
<dbReference type="STRING" id="383372.Rcas_2788"/>
<dbReference type="EMBL" id="CP000804">
    <property type="protein sequence ID" value="ABU58859.1"/>
    <property type="molecule type" value="Genomic_DNA"/>
</dbReference>
<keyword evidence="2" id="KW-1185">Reference proteome</keyword>
<proteinExistence type="predicted"/>
<dbReference type="AlphaFoldDB" id="A7NMT5"/>
<sequence length="358" mass="39254">MNAPAIRRFCAFCGADLPPGNPRFCIECGQPVEPSPHGESTDHPHAVTGPTVRLANARTEQAVIGGTVKLPSSGAAPPGLWFAPELPGPDAIVAVYAPLRAIVGGWSGLIAHGWKKCSEAWAADGTNRTLVRFTVERMWFAAPGAAHSMRLLVQIGAWAHADEGRTRRGFRYRIGADPPMDVMAAWWVEGTAPRFDLPVPQIQIMAPPRIVRISDVPETVRRMSAKEAETWARQGEVHGWFRMPNSAQQRTPVGRGIPLLEVSPLGAWLRLGGAVGRLYRVQMFRPLVCDAPAWKSLKQRIVQEATDLGLDMNTDAIIEWWLDREGYDGALFERNAHPYGGGRAVIAFRRSQIALIEG</sequence>
<dbReference type="HOGENOM" id="CLU_773576_0_0_0"/>
<evidence type="ECO:0000313" key="1">
    <source>
        <dbReference type="EMBL" id="ABU58859.1"/>
    </source>
</evidence>
<evidence type="ECO:0000313" key="2">
    <source>
        <dbReference type="Proteomes" id="UP000000263"/>
    </source>
</evidence>
<reference evidence="1 2" key="1">
    <citation type="submission" date="2007-08" db="EMBL/GenBank/DDBJ databases">
        <title>Complete sequence of Roseiflexus castenholzii DSM 13941.</title>
        <authorList>
            <consortium name="US DOE Joint Genome Institute"/>
            <person name="Copeland A."/>
            <person name="Lucas S."/>
            <person name="Lapidus A."/>
            <person name="Barry K."/>
            <person name="Glavina del Rio T."/>
            <person name="Dalin E."/>
            <person name="Tice H."/>
            <person name="Pitluck S."/>
            <person name="Thompson L.S."/>
            <person name="Brettin T."/>
            <person name="Bruce D."/>
            <person name="Detter J.C."/>
            <person name="Han C."/>
            <person name="Tapia R."/>
            <person name="Schmutz J."/>
            <person name="Larimer F."/>
            <person name="Land M."/>
            <person name="Hauser L."/>
            <person name="Kyrpides N."/>
            <person name="Mikhailova N."/>
            <person name="Bryant D.A."/>
            <person name="Hanada S."/>
            <person name="Tsukatani Y."/>
            <person name="Richardson P."/>
        </authorList>
    </citation>
    <scope>NUCLEOTIDE SEQUENCE [LARGE SCALE GENOMIC DNA]</scope>
    <source>
        <strain evidence="2">DSM 13941 / HLO8</strain>
    </source>
</reference>